<dbReference type="InterPro" id="IPR003439">
    <property type="entry name" value="ABC_transporter-like_ATP-bd"/>
</dbReference>
<dbReference type="AlphaFoldDB" id="I5C2R9"/>
<keyword evidence="8" id="KW-0067">ATP-binding</keyword>
<dbReference type="PATRIC" id="fig|1189611.3.peg.1368"/>
<evidence type="ECO:0000256" key="4">
    <source>
        <dbReference type="ARBA" id="ARBA00022475"/>
    </source>
</evidence>
<dbReference type="OrthoDB" id="9805029at2"/>
<evidence type="ECO:0000256" key="5">
    <source>
        <dbReference type="ARBA" id="ARBA00022597"/>
    </source>
</evidence>
<keyword evidence="5" id="KW-0762">Sugar transport</keyword>
<reference evidence="12 13" key="1">
    <citation type="journal article" date="2012" name="J. Bacteriol.">
        <title>Genome Sequence of Nitratireductor aquibiodomus Strain RA22.</title>
        <authorList>
            <person name="Singh A."/>
            <person name="Jangir P.K."/>
            <person name="Kumari C."/>
            <person name="Sharma R."/>
        </authorList>
    </citation>
    <scope>NUCLEOTIDE SEQUENCE [LARGE SCALE GENOMIC DNA]</scope>
    <source>
        <strain evidence="12 13">RA22</strain>
    </source>
</reference>
<dbReference type="Gene3D" id="3.40.50.300">
    <property type="entry name" value="P-loop containing nucleotide triphosphate hydrolases"/>
    <property type="match status" value="2"/>
</dbReference>
<evidence type="ECO:0000313" key="12">
    <source>
        <dbReference type="EMBL" id="EIM76121.1"/>
    </source>
</evidence>
<dbReference type="InterPro" id="IPR027417">
    <property type="entry name" value="P-loop_NTPase"/>
</dbReference>
<dbReference type="SUPFAM" id="SSF52540">
    <property type="entry name" value="P-loop containing nucleoside triphosphate hydrolases"/>
    <property type="match status" value="2"/>
</dbReference>
<accession>I5C2R9</accession>
<dbReference type="STRING" id="204799.GCA_001696575_01714"/>
<dbReference type="EMBL" id="AJXZ01000014">
    <property type="protein sequence ID" value="EIM76121.1"/>
    <property type="molecule type" value="Genomic_DNA"/>
</dbReference>
<dbReference type="CDD" id="cd03215">
    <property type="entry name" value="ABC_Carb_Monos_II"/>
    <property type="match status" value="1"/>
</dbReference>
<comment type="subcellular location">
    <subcellularLocation>
        <location evidence="1">Cell membrane</location>
        <topology evidence="1">Peripheral membrane protein</topology>
    </subcellularLocation>
</comment>
<keyword evidence="4" id="KW-1003">Cell membrane</keyword>
<dbReference type="Proteomes" id="UP000004622">
    <property type="component" value="Unassembled WGS sequence"/>
</dbReference>
<name>I5C2R9_9HYPH</name>
<dbReference type="GO" id="GO:0016887">
    <property type="term" value="F:ATP hydrolysis activity"/>
    <property type="evidence" value="ECO:0007669"/>
    <property type="project" value="InterPro"/>
</dbReference>
<dbReference type="PROSITE" id="PS00211">
    <property type="entry name" value="ABC_TRANSPORTER_1"/>
    <property type="match status" value="2"/>
</dbReference>
<organism evidence="12 13">
    <name type="scientific">Nitratireductor aquibiodomus RA22</name>
    <dbReference type="NCBI Taxonomy" id="1189611"/>
    <lineage>
        <taxon>Bacteria</taxon>
        <taxon>Pseudomonadati</taxon>
        <taxon>Pseudomonadota</taxon>
        <taxon>Alphaproteobacteria</taxon>
        <taxon>Hyphomicrobiales</taxon>
        <taxon>Phyllobacteriaceae</taxon>
        <taxon>Nitratireductor</taxon>
    </lineage>
</organism>
<dbReference type="InterPro" id="IPR003593">
    <property type="entry name" value="AAA+_ATPase"/>
</dbReference>
<dbReference type="FunFam" id="3.40.50.300:FF:000127">
    <property type="entry name" value="Ribose import ATP-binding protein RbsA"/>
    <property type="match status" value="1"/>
</dbReference>
<dbReference type="PANTHER" id="PTHR43790">
    <property type="entry name" value="CARBOHYDRATE TRANSPORT ATP-BINDING PROTEIN MG119-RELATED"/>
    <property type="match status" value="1"/>
</dbReference>
<dbReference type="GO" id="GO:0005524">
    <property type="term" value="F:ATP binding"/>
    <property type="evidence" value="ECO:0007669"/>
    <property type="project" value="UniProtKB-KW"/>
</dbReference>
<evidence type="ECO:0000256" key="7">
    <source>
        <dbReference type="ARBA" id="ARBA00022741"/>
    </source>
</evidence>
<evidence type="ECO:0000259" key="11">
    <source>
        <dbReference type="PROSITE" id="PS50893"/>
    </source>
</evidence>
<dbReference type="PROSITE" id="PS50893">
    <property type="entry name" value="ABC_TRANSPORTER_2"/>
    <property type="match status" value="2"/>
</dbReference>
<keyword evidence="9" id="KW-1278">Translocase</keyword>
<dbReference type="GO" id="GO:0005886">
    <property type="term" value="C:plasma membrane"/>
    <property type="evidence" value="ECO:0007669"/>
    <property type="project" value="UniProtKB-SubCell"/>
</dbReference>
<keyword evidence="10" id="KW-0472">Membrane</keyword>
<evidence type="ECO:0000256" key="8">
    <source>
        <dbReference type="ARBA" id="ARBA00022840"/>
    </source>
</evidence>
<evidence type="ECO:0000256" key="3">
    <source>
        <dbReference type="ARBA" id="ARBA00022448"/>
    </source>
</evidence>
<feature type="domain" description="ABC transporter" evidence="11">
    <location>
        <begin position="255"/>
        <end position="498"/>
    </location>
</feature>
<dbReference type="InterPro" id="IPR050107">
    <property type="entry name" value="ABC_carbohydrate_import_ATPase"/>
</dbReference>
<keyword evidence="3" id="KW-0813">Transport</keyword>
<dbReference type="PANTHER" id="PTHR43790:SF9">
    <property type="entry name" value="GALACTOFURANOSE TRANSPORTER ATP-BINDING PROTEIN YTFR"/>
    <property type="match status" value="1"/>
</dbReference>
<sequence>MRIDLQDVTVRFGPVTAVDNVSLGIKPGEIHALLGENGAGKSTLMNALFGLVTPASGTISLDGKARRWASPQDAIAHGLGMVHQHFMLQEEMTVLENIVLCAEPVGRFGFVDFARARTRLDEIAKTHGVAIDLDRRVGRLSVGERQAVEILKVLYREAEVLILDEPTAVLTPQEKDRLFATLKSFREAGKAIVLITHKLDEVMEIADRVSVMRAGRLVASSSLAETSKDEIARGIVGGDLPAARTRKTLSPGETVLAVDHLTVARRGRDVGPVSFDLRAGEIVGIAGVSGNGQAELIRALTGLEPVRSGSITLCGNEIQKLDVEARRQGGMSYIPEDRQRMGLALRASVSENANAGRDDAGAFTAGPFLKHGAMAQYARSLIERYRIRVAGPRASASTMSGGNKQKLVVGRELSRNTPLVIAENPTWGVDIGAIDFIHGELMRMRDAGHAILLVSTELDEVIALSDRILVMYDGSIAGEVDGGEASRERVGALMTSRAADALGAASPGAAA</sequence>
<evidence type="ECO:0000256" key="1">
    <source>
        <dbReference type="ARBA" id="ARBA00004202"/>
    </source>
</evidence>
<dbReference type="SMART" id="SM00382">
    <property type="entry name" value="AAA"/>
    <property type="match status" value="1"/>
</dbReference>
<keyword evidence="6" id="KW-0677">Repeat</keyword>
<dbReference type="InterPro" id="IPR017871">
    <property type="entry name" value="ABC_transporter-like_CS"/>
</dbReference>
<feature type="domain" description="ABC transporter" evidence="11">
    <location>
        <begin position="3"/>
        <end position="239"/>
    </location>
</feature>
<dbReference type="CDD" id="cd03216">
    <property type="entry name" value="ABC_Carb_Monos_I"/>
    <property type="match status" value="1"/>
</dbReference>
<evidence type="ECO:0000256" key="6">
    <source>
        <dbReference type="ARBA" id="ARBA00022737"/>
    </source>
</evidence>
<evidence type="ECO:0000256" key="2">
    <source>
        <dbReference type="ARBA" id="ARBA00005417"/>
    </source>
</evidence>
<dbReference type="RefSeq" id="WP_007007852.1">
    <property type="nucleotide sequence ID" value="NZ_AJXZ01000014.1"/>
</dbReference>
<protein>
    <submittedName>
        <fullName evidence="12">ABC transporter</fullName>
    </submittedName>
</protein>
<dbReference type="Pfam" id="PF00005">
    <property type="entry name" value="ABC_tran"/>
    <property type="match status" value="2"/>
</dbReference>
<keyword evidence="7" id="KW-0547">Nucleotide-binding</keyword>
<gene>
    <name evidence="12" type="ORF">A33O_06702</name>
</gene>
<evidence type="ECO:0000313" key="13">
    <source>
        <dbReference type="Proteomes" id="UP000004622"/>
    </source>
</evidence>
<evidence type="ECO:0000256" key="10">
    <source>
        <dbReference type="ARBA" id="ARBA00023136"/>
    </source>
</evidence>
<comment type="similarity">
    <text evidence="2">Belongs to the ABC transporter superfamily.</text>
</comment>
<evidence type="ECO:0000256" key="9">
    <source>
        <dbReference type="ARBA" id="ARBA00022967"/>
    </source>
</evidence>
<comment type="caution">
    <text evidence="12">The sequence shown here is derived from an EMBL/GenBank/DDBJ whole genome shotgun (WGS) entry which is preliminary data.</text>
</comment>
<proteinExistence type="inferred from homology"/>